<keyword evidence="1" id="KW-1133">Transmembrane helix</keyword>
<sequence length="99" mass="11306">MIEKHQDFASKIDGALYDVINKALAIPVSIVTIGALIKEDQLINSLVVSCAVLLVPVLMWWLIGQHLKRLEEIQLDIKEIFNKFENKKKRKVPLNLLTK</sequence>
<feature type="transmembrane region" description="Helical" evidence="1">
    <location>
        <begin position="20"/>
        <end position="37"/>
    </location>
</feature>
<keyword evidence="3" id="KW-1185">Reference proteome</keyword>
<organism evidence="2 3">
    <name type="scientific">Methylocucumis oryzae</name>
    <dbReference type="NCBI Taxonomy" id="1632867"/>
    <lineage>
        <taxon>Bacteria</taxon>
        <taxon>Pseudomonadati</taxon>
        <taxon>Pseudomonadota</taxon>
        <taxon>Gammaproteobacteria</taxon>
        <taxon>Methylococcales</taxon>
        <taxon>Methylococcaceae</taxon>
        <taxon>Methylocucumis</taxon>
    </lineage>
</organism>
<reference evidence="3" key="1">
    <citation type="submission" date="2015-03" db="EMBL/GenBank/DDBJ databases">
        <title>Draft genome sequence of a novel methanotroph (Sn10-6) isolated from flooded ricefield rhizosphere in India.</title>
        <authorList>
            <person name="Pandit P.S."/>
            <person name="Pore S.D."/>
            <person name="Arora P."/>
            <person name="Kapse N.G."/>
            <person name="Dhakephalkar P.K."/>
            <person name="Rahalkar M.C."/>
        </authorList>
    </citation>
    <scope>NUCLEOTIDE SEQUENCE [LARGE SCALE GENOMIC DNA]</scope>
    <source>
        <strain evidence="3">Sn10-6</strain>
    </source>
</reference>
<keyword evidence="1" id="KW-0472">Membrane</keyword>
<name>A0A0F3IR28_9GAMM</name>
<accession>A0A0F3IR28</accession>
<comment type="caution">
    <text evidence="2">The sequence shown here is derived from an EMBL/GenBank/DDBJ whole genome shotgun (WGS) entry which is preliminary data.</text>
</comment>
<dbReference type="EMBL" id="LAJX01000005">
    <property type="protein sequence ID" value="KJV08044.1"/>
    <property type="molecule type" value="Genomic_DNA"/>
</dbReference>
<reference evidence="2 3" key="2">
    <citation type="journal article" date="2016" name="Microb. Ecol.">
        <title>Genome Characteristics of a Novel Type I Methanotroph (Sn10-6) Isolated from a Flooded Indian Rice Field.</title>
        <authorList>
            <person name="Rahalkar M.C."/>
            <person name="Pandit P.S."/>
            <person name="Dhakephalkar P.K."/>
            <person name="Pore S."/>
            <person name="Arora P."/>
            <person name="Kapse N."/>
        </authorList>
    </citation>
    <scope>NUCLEOTIDE SEQUENCE [LARGE SCALE GENOMIC DNA]</scope>
    <source>
        <strain evidence="2 3">Sn10-6</strain>
    </source>
</reference>
<protein>
    <submittedName>
        <fullName evidence="2">Uncharacterized protein</fullName>
    </submittedName>
</protein>
<dbReference type="AlphaFoldDB" id="A0A0F3IR28"/>
<feature type="transmembrane region" description="Helical" evidence="1">
    <location>
        <begin position="43"/>
        <end position="63"/>
    </location>
</feature>
<feature type="non-terminal residue" evidence="2">
    <location>
        <position position="99"/>
    </location>
</feature>
<keyword evidence="1" id="KW-0812">Transmembrane</keyword>
<proteinExistence type="predicted"/>
<dbReference type="Proteomes" id="UP000033684">
    <property type="component" value="Unassembled WGS sequence"/>
</dbReference>
<evidence type="ECO:0000256" key="1">
    <source>
        <dbReference type="SAM" id="Phobius"/>
    </source>
</evidence>
<gene>
    <name evidence="2" type="ORF">VZ94_00655</name>
</gene>
<evidence type="ECO:0000313" key="3">
    <source>
        <dbReference type="Proteomes" id="UP000033684"/>
    </source>
</evidence>
<dbReference type="RefSeq" id="WP_045777743.1">
    <property type="nucleotide sequence ID" value="NZ_LAJX01000005.1"/>
</dbReference>
<evidence type="ECO:0000313" key="2">
    <source>
        <dbReference type="EMBL" id="KJV08044.1"/>
    </source>
</evidence>